<dbReference type="Proteomes" id="UP000315901">
    <property type="component" value="Unassembled WGS sequence"/>
</dbReference>
<feature type="transmembrane region" description="Helical" evidence="1">
    <location>
        <begin position="30"/>
        <end position="52"/>
    </location>
</feature>
<keyword evidence="1" id="KW-0472">Membrane</keyword>
<proteinExistence type="predicted"/>
<accession>A0A501X1K9</accession>
<name>A0A501X1K9_9GAMM</name>
<dbReference type="InterPro" id="IPR052930">
    <property type="entry name" value="TA_antitoxin_MntA"/>
</dbReference>
<keyword evidence="3" id="KW-0808">Transferase</keyword>
<feature type="domain" description="Polymerase beta nucleotidyltransferase" evidence="2">
    <location>
        <begin position="69"/>
        <end position="163"/>
    </location>
</feature>
<reference evidence="3 4" key="1">
    <citation type="submission" date="2019-06" db="EMBL/GenBank/DDBJ databases">
        <title>A novel bacterium of genus Marinomonas, isolated from coastal sand.</title>
        <authorList>
            <person name="Huang H."/>
            <person name="Mo K."/>
            <person name="Hu Y."/>
        </authorList>
    </citation>
    <scope>NUCLEOTIDE SEQUENCE [LARGE SCALE GENOMIC DNA]</scope>
    <source>
        <strain evidence="3 4">HB171799</strain>
    </source>
</reference>
<dbReference type="PANTHER" id="PTHR43852:SF3">
    <property type="entry name" value="NUCLEOTIDYLTRANSFERASE"/>
    <property type="match status" value="1"/>
</dbReference>
<dbReference type="PANTHER" id="PTHR43852">
    <property type="entry name" value="NUCLEOTIDYLTRANSFERASE"/>
    <property type="match status" value="1"/>
</dbReference>
<dbReference type="Pfam" id="PF18765">
    <property type="entry name" value="Polbeta"/>
    <property type="match status" value="1"/>
</dbReference>
<dbReference type="OrthoDB" id="9793109at2"/>
<dbReference type="Gene3D" id="3.30.460.10">
    <property type="entry name" value="Beta Polymerase, domain 2"/>
    <property type="match status" value="1"/>
</dbReference>
<sequence>MNKYSLTQDAKADLIAIRHFSGSQGSDPPAWGLTPSLYAALTLVLQTVYWYLYSRQEPPVQSADIIKAVTELAAHHEDIAALWLYGSQSKGTALPHSDFDFAVAFNNFKLSPTDKYLRPNELALEWSDILKIPSDKLSIVDINQAPIYLCYNIIETGKLLYHQGDARVWHEQDRIYSQFEHQQIENRIYDRT</sequence>
<evidence type="ECO:0000256" key="1">
    <source>
        <dbReference type="SAM" id="Phobius"/>
    </source>
</evidence>
<dbReference type="EMBL" id="VFRR01000006">
    <property type="protein sequence ID" value="TPE54366.1"/>
    <property type="molecule type" value="Genomic_DNA"/>
</dbReference>
<dbReference type="AlphaFoldDB" id="A0A501X1K9"/>
<dbReference type="CDD" id="cd05403">
    <property type="entry name" value="NT_KNTase_like"/>
    <property type="match status" value="1"/>
</dbReference>
<keyword evidence="1" id="KW-1133">Transmembrane helix</keyword>
<evidence type="ECO:0000313" key="3">
    <source>
        <dbReference type="EMBL" id="TPE54366.1"/>
    </source>
</evidence>
<dbReference type="GO" id="GO:0016740">
    <property type="term" value="F:transferase activity"/>
    <property type="evidence" value="ECO:0007669"/>
    <property type="project" value="UniProtKB-KW"/>
</dbReference>
<protein>
    <submittedName>
        <fullName evidence="3">Nucleotidyltransferase domain-containing protein</fullName>
    </submittedName>
</protein>
<evidence type="ECO:0000313" key="4">
    <source>
        <dbReference type="Proteomes" id="UP000315901"/>
    </source>
</evidence>
<dbReference type="InterPro" id="IPR043519">
    <property type="entry name" value="NT_sf"/>
</dbReference>
<keyword evidence="1" id="KW-0812">Transmembrane</keyword>
<organism evidence="3 4">
    <name type="scientific">Maribrevibacterium harenarium</name>
    <dbReference type="NCBI Taxonomy" id="2589817"/>
    <lineage>
        <taxon>Bacteria</taxon>
        <taxon>Pseudomonadati</taxon>
        <taxon>Pseudomonadota</taxon>
        <taxon>Gammaproteobacteria</taxon>
        <taxon>Oceanospirillales</taxon>
        <taxon>Oceanospirillaceae</taxon>
        <taxon>Maribrevibacterium</taxon>
    </lineage>
</organism>
<dbReference type="NCBIfam" id="NF047752">
    <property type="entry name" value="MntA_antitoxin"/>
    <property type="match status" value="1"/>
</dbReference>
<keyword evidence="4" id="KW-1185">Reference proteome</keyword>
<evidence type="ECO:0000259" key="2">
    <source>
        <dbReference type="Pfam" id="PF18765"/>
    </source>
</evidence>
<comment type="caution">
    <text evidence="3">The sequence shown here is derived from an EMBL/GenBank/DDBJ whole genome shotgun (WGS) entry which is preliminary data.</text>
</comment>
<dbReference type="SUPFAM" id="SSF81301">
    <property type="entry name" value="Nucleotidyltransferase"/>
    <property type="match status" value="1"/>
</dbReference>
<gene>
    <name evidence="3" type="ORF">FJM67_04815</name>
</gene>
<dbReference type="InterPro" id="IPR041633">
    <property type="entry name" value="Polbeta"/>
</dbReference>